<name>A0ACC0LP63_RHOML</name>
<keyword evidence="2" id="KW-1185">Reference proteome</keyword>
<dbReference type="Proteomes" id="UP001062846">
    <property type="component" value="Chromosome 11"/>
</dbReference>
<protein>
    <submittedName>
        <fullName evidence="1">Uncharacterized protein</fullName>
    </submittedName>
</protein>
<organism evidence="1 2">
    <name type="scientific">Rhododendron molle</name>
    <name type="common">Chinese azalea</name>
    <name type="synonym">Azalea mollis</name>
    <dbReference type="NCBI Taxonomy" id="49168"/>
    <lineage>
        <taxon>Eukaryota</taxon>
        <taxon>Viridiplantae</taxon>
        <taxon>Streptophyta</taxon>
        <taxon>Embryophyta</taxon>
        <taxon>Tracheophyta</taxon>
        <taxon>Spermatophyta</taxon>
        <taxon>Magnoliopsida</taxon>
        <taxon>eudicotyledons</taxon>
        <taxon>Gunneridae</taxon>
        <taxon>Pentapetalae</taxon>
        <taxon>asterids</taxon>
        <taxon>Ericales</taxon>
        <taxon>Ericaceae</taxon>
        <taxon>Ericoideae</taxon>
        <taxon>Rhodoreae</taxon>
        <taxon>Rhododendron</taxon>
    </lineage>
</organism>
<accession>A0ACC0LP63</accession>
<sequence length="88" mass="9870">MGVDEVFFESDCLELVKELQIQNLLAHGRFAPWSKTSRNGLSPRDGPLFGVVERNKVTHWLATNSLGRNFVSQSGFIPPKVEVLMTIL</sequence>
<gene>
    <name evidence="1" type="ORF">RHMOL_Rhmol11G0052000</name>
</gene>
<evidence type="ECO:0000313" key="2">
    <source>
        <dbReference type="Proteomes" id="UP001062846"/>
    </source>
</evidence>
<proteinExistence type="predicted"/>
<comment type="caution">
    <text evidence="1">The sequence shown here is derived from an EMBL/GenBank/DDBJ whole genome shotgun (WGS) entry which is preliminary data.</text>
</comment>
<reference evidence="1" key="1">
    <citation type="submission" date="2022-02" db="EMBL/GenBank/DDBJ databases">
        <title>Plant Genome Project.</title>
        <authorList>
            <person name="Zhang R.-G."/>
        </authorList>
    </citation>
    <scope>NUCLEOTIDE SEQUENCE</scope>
    <source>
        <strain evidence="1">AT1</strain>
    </source>
</reference>
<evidence type="ECO:0000313" key="1">
    <source>
        <dbReference type="EMBL" id="KAI8530362.1"/>
    </source>
</evidence>
<dbReference type="EMBL" id="CM046398">
    <property type="protein sequence ID" value="KAI8530362.1"/>
    <property type="molecule type" value="Genomic_DNA"/>
</dbReference>